<gene>
    <name evidence="2" type="ORF">HMPREF9194_01026</name>
</gene>
<dbReference type="InterPro" id="IPR002372">
    <property type="entry name" value="PQQ_rpt_dom"/>
</dbReference>
<dbReference type="AlphaFoldDB" id="S3KES3"/>
<dbReference type="STRING" id="1125699.HMPREF9194_01026"/>
<evidence type="ECO:0000313" key="2">
    <source>
        <dbReference type="EMBL" id="EPF30707.1"/>
    </source>
</evidence>
<dbReference type="InterPro" id="IPR011047">
    <property type="entry name" value="Quinoprotein_ADH-like_sf"/>
</dbReference>
<evidence type="ECO:0000259" key="1">
    <source>
        <dbReference type="Pfam" id="PF13360"/>
    </source>
</evidence>
<name>S3KES3_TREMA</name>
<sequence length="621" mass="67820">MNIKKRGNCAVYFLPMTIFTVIFALSVCPPLSAQIDTVTESEWQSVLGGDAVSSPKRTSYGFVSISEGRILSACTGTGTVIWRRSLPDMPSQWYCVTDKDFIYLVSSSGKKLALYSPDGIMLWQTELEEKAAGEPLAGRDGRVFIAGKNSVSCYGTRGTRKWSIPLPESSDFPLTEMNDGSLLYIPAATKNGASMGIRLSPYGEKLEDIVFTAKISSIFPHVNGPVIGFTTGTVGCAAVVPPPAPKAGAASALKNAVDSDTGATTQTLWSIPPSKSGSVPELIVPGSDGFCVLYSDSSLCEYDFKTRKILWSVKNNKLRAGKNFFSFFDGTSYLFAATSSSQSYAVSYAAAGTKTEAGKILREKIIRTESGSRFPIITPSLHLIVCNDKWVVTAYSLLNKNEELPAEKYEFRPQTAQTYGAFTNSIKSRAQENGKTVADARYESVADIAESLRSGDFGIKEYGYKRRIENAVADYSDEYLSSNTRSANVTEKNNTLFLIEHFETTDFNYAVPLFLQREEDPVLIAATLRAAGGIGYDPDGKMLASIEHVYLSKRTKLGDAALVELAEAVYEICRYMGRPAFIKRGKAVLSDMFSGTKGILQQKVRAVMLRFIELENPGKTK</sequence>
<accession>S3KES3</accession>
<dbReference type="InterPro" id="IPR015943">
    <property type="entry name" value="WD40/YVTN_repeat-like_dom_sf"/>
</dbReference>
<reference evidence="2 3" key="1">
    <citation type="submission" date="2013-04" db="EMBL/GenBank/DDBJ databases">
        <title>The Genome Sequence of Treponema maltophilum ATCC 51939.</title>
        <authorList>
            <consortium name="The Broad Institute Genomics Platform"/>
            <person name="Earl A."/>
            <person name="Ward D."/>
            <person name="Feldgarden M."/>
            <person name="Gevers D."/>
            <person name="Leonetti C."/>
            <person name="Blanton J.M."/>
            <person name="Dewhirst F.E."/>
            <person name="Izard J."/>
            <person name="Walker B."/>
            <person name="Young S."/>
            <person name="Zeng Q."/>
            <person name="Gargeya S."/>
            <person name="Fitzgerald M."/>
            <person name="Haas B."/>
            <person name="Abouelleil A."/>
            <person name="Allen A.W."/>
            <person name="Alvarado L."/>
            <person name="Arachchi H.M."/>
            <person name="Berlin A.M."/>
            <person name="Chapman S.B."/>
            <person name="Gainer-Dewar J."/>
            <person name="Goldberg J."/>
            <person name="Griggs A."/>
            <person name="Gujja S."/>
            <person name="Hansen M."/>
            <person name="Howarth C."/>
            <person name="Imamovic A."/>
            <person name="Ireland A."/>
            <person name="Larimer J."/>
            <person name="McCowan C."/>
            <person name="Murphy C."/>
            <person name="Pearson M."/>
            <person name="Poon T.W."/>
            <person name="Priest M."/>
            <person name="Roberts A."/>
            <person name="Saif S."/>
            <person name="Shea T."/>
            <person name="Sisk P."/>
            <person name="Sykes S."/>
            <person name="Wortman J."/>
            <person name="Nusbaum C."/>
            <person name="Birren B."/>
        </authorList>
    </citation>
    <scope>NUCLEOTIDE SEQUENCE [LARGE SCALE GENOMIC DNA]</scope>
    <source>
        <strain evidence="2 3">ATCC 51939</strain>
    </source>
</reference>
<dbReference type="HOGENOM" id="CLU_478112_0_0_12"/>
<dbReference type="OrthoDB" id="355032at2"/>
<dbReference type="RefSeq" id="WP_016525318.1">
    <property type="nucleotide sequence ID" value="NZ_KE332518.1"/>
</dbReference>
<proteinExistence type="predicted"/>
<dbReference type="eggNOG" id="COG1520">
    <property type="taxonomic scope" value="Bacteria"/>
</dbReference>
<protein>
    <recommendedName>
        <fullName evidence="1">Pyrrolo-quinoline quinone repeat domain-containing protein</fullName>
    </recommendedName>
</protein>
<dbReference type="Pfam" id="PF13360">
    <property type="entry name" value="PQQ_2"/>
    <property type="match status" value="1"/>
</dbReference>
<evidence type="ECO:0000313" key="3">
    <source>
        <dbReference type="Proteomes" id="UP000014541"/>
    </source>
</evidence>
<keyword evidence="3" id="KW-1185">Reference proteome</keyword>
<organism evidence="2 3">
    <name type="scientific">Treponema maltophilum ATCC 51939</name>
    <dbReference type="NCBI Taxonomy" id="1125699"/>
    <lineage>
        <taxon>Bacteria</taxon>
        <taxon>Pseudomonadati</taxon>
        <taxon>Spirochaetota</taxon>
        <taxon>Spirochaetia</taxon>
        <taxon>Spirochaetales</taxon>
        <taxon>Treponemataceae</taxon>
        <taxon>Treponema</taxon>
    </lineage>
</organism>
<dbReference type="Proteomes" id="UP000014541">
    <property type="component" value="Unassembled WGS sequence"/>
</dbReference>
<dbReference type="EMBL" id="ATFF01000006">
    <property type="protein sequence ID" value="EPF30707.1"/>
    <property type="molecule type" value="Genomic_DNA"/>
</dbReference>
<dbReference type="PATRIC" id="fig|1125699.3.peg.1048"/>
<comment type="caution">
    <text evidence="2">The sequence shown here is derived from an EMBL/GenBank/DDBJ whole genome shotgun (WGS) entry which is preliminary data.</text>
</comment>
<dbReference type="SUPFAM" id="SSF50998">
    <property type="entry name" value="Quinoprotein alcohol dehydrogenase-like"/>
    <property type="match status" value="1"/>
</dbReference>
<feature type="domain" description="Pyrrolo-quinoline quinone repeat" evidence="1">
    <location>
        <begin position="73"/>
        <end position="163"/>
    </location>
</feature>
<dbReference type="Gene3D" id="2.130.10.10">
    <property type="entry name" value="YVTN repeat-like/Quinoprotein amine dehydrogenase"/>
    <property type="match status" value="1"/>
</dbReference>